<evidence type="ECO:0000313" key="3">
    <source>
        <dbReference type="Proteomes" id="UP001569414"/>
    </source>
</evidence>
<keyword evidence="3" id="KW-1185">Reference proteome</keyword>
<dbReference type="Proteomes" id="UP001569414">
    <property type="component" value="Unassembled WGS sequence"/>
</dbReference>
<gene>
    <name evidence="2" type="ORF">ACCI51_16660</name>
</gene>
<dbReference type="RefSeq" id="WP_371844576.1">
    <property type="nucleotide sequence ID" value="NZ_JBGMEL010000020.1"/>
</dbReference>
<sequence length="366" mass="40971">MKRSLIMLVPGLTRVTSTAQLSEFSEGLIAASERMPLTPIADPLIPPGVQRLRVTATGQELELDLVEAYWNDLVPSITQQTLKTRLTRGFSLIWFWLANLHIWKGVLGRKYLTFGLTLSALAFLVWYLGTIILFVEAIEPAADNPLFPLVKELKRSVEYIGGWRIWAVATAIVALIPVSLLVDISDFCKRYLTNEPAARGKPAVRFEIIRRVREQLVSSLALGDYESVTIVGHSFGSVVTVDLFADLPSFGIPVRILTMGSLIEVLGKQAPWLQNEVMALSQREDLIEWIDIKSHSDWFASGSAVPETHHCYERIIGSYGTFPDKIAAKVHSRYFDNQEAVRLLLSYFERQNNANIPSDKATLETA</sequence>
<comment type="caution">
    <text evidence="2">The sequence shown here is derived from an EMBL/GenBank/DDBJ whole genome shotgun (WGS) entry which is preliminary data.</text>
</comment>
<keyword evidence="1" id="KW-0812">Transmembrane</keyword>
<keyword evidence="1" id="KW-0472">Membrane</keyword>
<name>A0ABV4NRJ2_9GAMM</name>
<organism evidence="2 3">
    <name type="scientific">Microbulbifer echini</name>
    <dbReference type="NCBI Taxonomy" id="1529067"/>
    <lineage>
        <taxon>Bacteria</taxon>
        <taxon>Pseudomonadati</taxon>
        <taxon>Pseudomonadota</taxon>
        <taxon>Gammaproteobacteria</taxon>
        <taxon>Cellvibrionales</taxon>
        <taxon>Microbulbiferaceae</taxon>
        <taxon>Microbulbifer</taxon>
    </lineage>
</organism>
<feature type="transmembrane region" description="Helical" evidence="1">
    <location>
        <begin position="163"/>
        <end position="182"/>
    </location>
</feature>
<dbReference type="SUPFAM" id="SSF53474">
    <property type="entry name" value="alpha/beta-Hydrolases"/>
    <property type="match status" value="1"/>
</dbReference>
<reference evidence="2 3" key="1">
    <citation type="submission" date="2024-08" db="EMBL/GenBank/DDBJ databases">
        <authorList>
            <person name="Ishaq N."/>
        </authorList>
    </citation>
    <scope>NUCLEOTIDE SEQUENCE [LARGE SCALE GENOMIC DNA]</scope>
    <source>
        <strain evidence="2 3">JCM 30400</strain>
    </source>
</reference>
<feature type="transmembrane region" description="Helical" evidence="1">
    <location>
        <begin position="111"/>
        <end position="135"/>
    </location>
</feature>
<evidence type="ECO:0000256" key="1">
    <source>
        <dbReference type="SAM" id="Phobius"/>
    </source>
</evidence>
<evidence type="ECO:0008006" key="4">
    <source>
        <dbReference type="Google" id="ProtNLM"/>
    </source>
</evidence>
<dbReference type="InterPro" id="IPR029058">
    <property type="entry name" value="AB_hydrolase_fold"/>
</dbReference>
<accession>A0ABV4NRJ2</accession>
<protein>
    <recommendedName>
        <fullName evidence="4">Alpha/beta hydrolase</fullName>
    </recommendedName>
</protein>
<evidence type="ECO:0000313" key="2">
    <source>
        <dbReference type="EMBL" id="MFA0792182.1"/>
    </source>
</evidence>
<dbReference type="EMBL" id="JBGMEL010000020">
    <property type="protein sequence ID" value="MFA0792182.1"/>
    <property type="molecule type" value="Genomic_DNA"/>
</dbReference>
<keyword evidence="1" id="KW-1133">Transmembrane helix</keyword>
<proteinExistence type="predicted"/>